<feature type="region of interest" description="Disordered" evidence="1">
    <location>
        <begin position="1"/>
        <end position="52"/>
    </location>
</feature>
<dbReference type="PROSITE" id="PS50003">
    <property type="entry name" value="PH_DOMAIN"/>
    <property type="match status" value="1"/>
</dbReference>
<feature type="compositionally biased region" description="Low complexity" evidence="1">
    <location>
        <begin position="22"/>
        <end position="36"/>
    </location>
</feature>
<evidence type="ECO:0000259" key="2">
    <source>
        <dbReference type="PROSITE" id="PS50003"/>
    </source>
</evidence>
<dbReference type="SMART" id="SM00233">
    <property type="entry name" value="PH"/>
    <property type="match status" value="2"/>
</dbReference>
<feature type="domain" description="PH" evidence="2">
    <location>
        <begin position="176"/>
        <end position="285"/>
    </location>
</feature>
<feature type="compositionally biased region" description="Acidic residues" evidence="1">
    <location>
        <begin position="578"/>
        <end position="594"/>
    </location>
</feature>
<gene>
    <name evidence="3" type="ORF">HMPREF1544_11673</name>
</gene>
<evidence type="ECO:0000313" key="4">
    <source>
        <dbReference type="Proteomes" id="UP000014254"/>
    </source>
</evidence>
<reference evidence="4" key="1">
    <citation type="submission" date="2013-05" db="EMBL/GenBank/DDBJ databases">
        <title>The Genome sequence of Mucor circinelloides f. circinelloides 1006PhL.</title>
        <authorList>
            <consortium name="The Broad Institute Genomics Platform"/>
            <person name="Cuomo C."/>
            <person name="Earl A."/>
            <person name="Findley K."/>
            <person name="Lee S.C."/>
            <person name="Walker B."/>
            <person name="Young S."/>
            <person name="Zeng Q."/>
            <person name="Gargeya S."/>
            <person name="Fitzgerald M."/>
            <person name="Haas B."/>
            <person name="Abouelleil A."/>
            <person name="Allen A.W."/>
            <person name="Alvarado L."/>
            <person name="Arachchi H.M."/>
            <person name="Berlin A.M."/>
            <person name="Chapman S.B."/>
            <person name="Gainer-Dewar J."/>
            <person name="Goldberg J."/>
            <person name="Griggs A."/>
            <person name="Gujja S."/>
            <person name="Hansen M."/>
            <person name="Howarth C."/>
            <person name="Imamovic A."/>
            <person name="Ireland A."/>
            <person name="Larimer J."/>
            <person name="McCowan C."/>
            <person name="Murphy C."/>
            <person name="Pearson M."/>
            <person name="Poon T.W."/>
            <person name="Priest M."/>
            <person name="Roberts A."/>
            <person name="Saif S."/>
            <person name="Shea T."/>
            <person name="Sisk P."/>
            <person name="Sykes S."/>
            <person name="Wortman J."/>
            <person name="Nusbaum C."/>
            <person name="Birren B."/>
        </authorList>
    </citation>
    <scope>NUCLEOTIDE SEQUENCE [LARGE SCALE GENOMIC DNA]</scope>
    <source>
        <strain evidence="4">1006PhL</strain>
    </source>
</reference>
<evidence type="ECO:0000256" key="1">
    <source>
        <dbReference type="SAM" id="MobiDB-lite"/>
    </source>
</evidence>
<proteinExistence type="predicted"/>
<dbReference type="OMA" id="MDPRMMP"/>
<dbReference type="InParanoid" id="S2JPC1"/>
<dbReference type="eggNOG" id="ENOG502QPV9">
    <property type="taxonomic scope" value="Eukaryota"/>
</dbReference>
<feature type="region of interest" description="Disordered" evidence="1">
    <location>
        <begin position="666"/>
        <end position="705"/>
    </location>
</feature>
<evidence type="ECO:0000313" key="3">
    <source>
        <dbReference type="EMBL" id="EPB81605.1"/>
    </source>
</evidence>
<dbReference type="AlphaFoldDB" id="S2JPC1"/>
<feature type="compositionally biased region" description="Low complexity" evidence="1">
    <location>
        <begin position="686"/>
        <end position="696"/>
    </location>
</feature>
<dbReference type="Proteomes" id="UP000014254">
    <property type="component" value="Unassembled WGS sequence"/>
</dbReference>
<feature type="compositionally biased region" description="Polar residues" evidence="1">
    <location>
        <begin position="556"/>
        <end position="574"/>
    </location>
</feature>
<organism evidence="3 4">
    <name type="scientific">Mucor circinelloides f. circinelloides (strain 1006PhL)</name>
    <name type="common">Mucormycosis agent</name>
    <name type="synonym">Calyptromyces circinelloides</name>
    <dbReference type="NCBI Taxonomy" id="1220926"/>
    <lineage>
        <taxon>Eukaryota</taxon>
        <taxon>Fungi</taxon>
        <taxon>Fungi incertae sedis</taxon>
        <taxon>Mucoromycota</taxon>
        <taxon>Mucoromycotina</taxon>
        <taxon>Mucoromycetes</taxon>
        <taxon>Mucorales</taxon>
        <taxon>Mucorineae</taxon>
        <taxon>Mucoraceae</taxon>
        <taxon>Mucor</taxon>
    </lineage>
</organism>
<keyword evidence="4" id="KW-1185">Reference proteome</keyword>
<accession>S2JPC1</accession>
<dbReference type="Pfam" id="PF00169">
    <property type="entry name" value="PH"/>
    <property type="match status" value="1"/>
</dbReference>
<feature type="region of interest" description="Disordered" evidence="1">
    <location>
        <begin position="517"/>
        <end position="635"/>
    </location>
</feature>
<dbReference type="VEuPathDB" id="FungiDB:HMPREF1544_11673"/>
<feature type="region of interest" description="Disordered" evidence="1">
    <location>
        <begin position="958"/>
        <end position="1046"/>
    </location>
</feature>
<dbReference type="InterPro" id="IPR058155">
    <property type="entry name" value="Skg3/CAF120-like_PH"/>
</dbReference>
<feature type="compositionally biased region" description="Polar residues" evidence="1">
    <location>
        <begin position="983"/>
        <end position="993"/>
    </location>
</feature>
<dbReference type="Gene3D" id="2.30.29.30">
    <property type="entry name" value="Pleckstrin-homology domain (PH domain)/Phosphotyrosine-binding domain (PTB)"/>
    <property type="match status" value="1"/>
</dbReference>
<name>S2JPC1_MUCC1</name>
<feature type="compositionally biased region" description="Basic and acidic residues" evidence="1">
    <location>
        <begin position="671"/>
        <end position="685"/>
    </location>
</feature>
<dbReference type="SUPFAM" id="SSF50729">
    <property type="entry name" value="PH domain-like"/>
    <property type="match status" value="1"/>
</dbReference>
<dbReference type="EMBL" id="KE124161">
    <property type="protein sequence ID" value="EPB81605.1"/>
    <property type="molecule type" value="Genomic_DNA"/>
</dbReference>
<dbReference type="InterPro" id="IPR011993">
    <property type="entry name" value="PH-like_dom_sf"/>
</dbReference>
<feature type="compositionally biased region" description="Basic residues" evidence="1">
    <location>
        <begin position="43"/>
        <end position="52"/>
    </location>
</feature>
<feature type="region of interest" description="Disordered" evidence="1">
    <location>
        <begin position="68"/>
        <end position="92"/>
    </location>
</feature>
<dbReference type="Pfam" id="PF25381">
    <property type="entry name" value="PH_26"/>
    <property type="match status" value="1"/>
</dbReference>
<feature type="compositionally biased region" description="Polar residues" evidence="1">
    <location>
        <begin position="1014"/>
        <end position="1030"/>
    </location>
</feature>
<protein>
    <recommendedName>
        <fullName evidence="2">PH domain-containing protein</fullName>
    </recommendedName>
</protein>
<dbReference type="InterPro" id="IPR001849">
    <property type="entry name" value="PH_domain"/>
</dbReference>
<dbReference type="OrthoDB" id="5563754at2759"/>
<feature type="compositionally biased region" description="Low complexity" evidence="1">
    <location>
        <begin position="624"/>
        <end position="634"/>
    </location>
</feature>
<sequence>MTAMDDDNTTHTNNNNKKRNSDITMDIDSDSMSQSDYTPSPRPAKRKVSMATRRHSRMLYLEKYGLNQPGWHTSGDDYDFNNSATPTDEDHGMDFTDEPEGIETEPTSPATFAPNTQAIVDNPVKRPLSIRNFVQNSTFQKRPARFIKPQKSERNNDVPPAEFTEAHVLMEEYTEKVYLEGYLHKRNDLNSNGSSCGSKKWSLWYVELCGPVLTLWDAESKGNKDVYPQYINITDSTVVNESRLTAETRPNLFSLNSAGANRFLLQAATREETNRWILAIRLSCFECSRIQEIYTKLFISRPQFKSMLESKKPNGTTTTEGFVQVRFPGATGWKKFWAVVSNFKVEKRLFNKKTVPTNGQVMFFETRKAKYPMMTLENVVQVYTVYPESPKLINMATLFKLEGSLYKNKPNGRGQQLVSASSSALMMSSNTNELVQWLVGSFDAFKLYGRPATLLQDPKNPQSLNFAESIGLFLELDEVESVDAGHGSTLLGSKKEFTALLQQKLLYGLPRPAIKTSASAPERAAPPPPTPVVSASQSTGLVNNRRLSNRPIIPGQSRSNPAFVQPTQLRTVTCASDVSDEEEEEEASDSDSDESLYKLGAKPKKPVNTLDKVSHVKPITPNTSKSSSEISEVSPATIPATADLFLPPVTDMMIDDSFTNTILSQTNQRFHPAEKYPSDKTEEHASSTSESEGSSSHKPTSVGSKPFYAQQRSASMMHLSQPPQQPWPMFGSTASVVMGDYPSSFYGHNNNSSSANKWETSSVDPRMMTGGEQSYFSSHESIHQPRSYYAGSTAGNLEEEVDEDDNVPIGDNFITRDSLLHHAGNDRVSAKQVEHHARATGQPMININTNKKMAPRAGLMGVISEKEREKKAGRSNTMDDQMSMRERMMLEQRQQQMMMMQQYMPAYNNGMMPMMMPMMDPRMMPMMDPRMMPSQQMMMYDPRMMAYPYMMQQQHPPFASPPVMPSPSISSGSSVANGPRYQQPYSNDSSASLDTERRGKQQQPHTGHNRRATAMSSAGSISNQSVRSTATNTRYTPNTRRNPNQH</sequence>
<dbReference type="STRING" id="1220926.S2JPC1"/>
<feature type="compositionally biased region" description="Low complexity" evidence="1">
    <location>
        <begin position="1031"/>
        <end position="1046"/>
    </location>
</feature>